<accession>A0ABX0W500</accession>
<dbReference type="InterPro" id="IPR029021">
    <property type="entry name" value="Prot-tyrosine_phosphatase-like"/>
</dbReference>
<evidence type="ECO:0000313" key="3">
    <source>
        <dbReference type="EMBL" id="NIZ59810.1"/>
    </source>
</evidence>
<evidence type="ECO:0000259" key="2">
    <source>
        <dbReference type="PROSITE" id="PS50056"/>
    </source>
</evidence>
<dbReference type="CDD" id="cd14498">
    <property type="entry name" value="DSP"/>
    <property type="match status" value="1"/>
</dbReference>
<dbReference type="SUPFAM" id="SSF52799">
    <property type="entry name" value="(Phosphotyrosine protein) phosphatases II"/>
    <property type="match status" value="1"/>
</dbReference>
<reference evidence="3 4" key="1">
    <citation type="submission" date="2018-05" db="EMBL/GenBank/DDBJ databases">
        <authorList>
            <person name="Zhang Y.-J."/>
        </authorList>
    </citation>
    <scope>NUCLEOTIDE SEQUENCE [LARGE SCALE GENOMIC DNA]</scope>
    <source>
        <strain evidence="3 4">CY04</strain>
    </source>
</reference>
<dbReference type="InterPro" id="IPR020422">
    <property type="entry name" value="TYR_PHOSPHATASE_DUAL_dom"/>
</dbReference>
<sequence length="215" mass="23424">MTKKTPVYDRPDISLIAEGVGPDKVALYIGGADGARNVDLLAKTGITTVVNCAVNLDINYVSDPLLAEEGAKCASGPAPVRTYKIGMVDGAGNPEKLILAGYYILEGALEQTWPDKPSYPRRERGNILVHCRGGRSRSVAVVALYLHQNHPETYPTLYDAIRVIRDRRELRPDEWHETPKPMLTEAALRASKAIELLDAAKADIAAVTYDAAQDV</sequence>
<dbReference type="PANTHER" id="PTHR10159">
    <property type="entry name" value="DUAL SPECIFICITY PROTEIN PHOSPHATASE"/>
    <property type="match status" value="1"/>
</dbReference>
<dbReference type="RefSeq" id="WP_167681831.1">
    <property type="nucleotide sequence ID" value="NZ_QHLQ01000001.1"/>
</dbReference>
<dbReference type="InterPro" id="IPR000387">
    <property type="entry name" value="Tyr_Pase_dom"/>
</dbReference>
<dbReference type="SMART" id="SM00195">
    <property type="entry name" value="DSPc"/>
    <property type="match status" value="1"/>
</dbReference>
<evidence type="ECO:0000256" key="1">
    <source>
        <dbReference type="ARBA" id="ARBA00022912"/>
    </source>
</evidence>
<keyword evidence="1" id="KW-0904">Protein phosphatase</keyword>
<comment type="caution">
    <text evidence="3">The sequence shown here is derived from an EMBL/GenBank/DDBJ whole genome shotgun (WGS) entry which is preliminary data.</text>
</comment>
<organism evidence="3 4">
    <name type="scientific">Parasedimentitalea denitrificans</name>
    <dbReference type="NCBI Taxonomy" id="2211118"/>
    <lineage>
        <taxon>Bacteria</taxon>
        <taxon>Pseudomonadati</taxon>
        <taxon>Pseudomonadota</taxon>
        <taxon>Alphaproteobacteria</taxon>
        <taxon>Rhodobacterales</taxon>
        <taxon>Paracoccaceae</taxon>
        <taxon>Parasedimentitalea</taxon>
    </lineage>
</organism>
<protein>
    <submittedName>
        <fullName evidence="3">Protein phosphatase</fullName>
    </submittedName>
</protein>
<gene>
    <name evidence="3" type="ORF">DL239_02340</name>
</gene>
<keyword evidence="4" id="KW-1185">Reference proteome</keyword>
<dbReference type="PROSITE" id="PS50056">
    <property type="entry name" value="TYR_PHOSPHATASE_2"/>
    <property type="match status" value="1"/>
</dbReference>
<evidence type="ECO:0000313" key="4">
    <source>
        <dbReference type="Proteomes" id="UP001429564"/>
    </source>
</evidence>
<name>A0ABX0W500_9RHOB</name>
<dbReference type="Proteomes" id="UP001429564">
    <property type="component" value="Unassembled WGS sequence"/>
</dbReference>
<keyword evidence="1" id="KW-0378">Hydrolase</keyword>
<dbReference type="PANTHER" id="PTHR10159:SF519">
    <property type="entry name" value="DUAL SPECIFICITY PROTEIN PHOSPHATASE MPK3"/>
    <property type="match status" value="1"/>
</dbReference>
<feature type="domain" description="Tyrosine specific protein phosphatases" evidence="2">
    <location>
        <begin position="119"/>
        <end position="168"/>
    </location>
</feature>
<dbReference type="EMBL" id="QHLQ01000001">
    <property type="protein sequence ID" value="NIZ59810.1"/>
    <property type="molecule type" value="Genomic_DNA"/>
</dbReference>
<proteinExistence type="predicted"/>
<dbReference type="Gene3D" id="3.90.190.10">
    <property type="entry name" value="Protein tyrosine phosphatase superfamily"/>
    <property type="match status" value="1"/>
</dbReference>